<proteinExistence type="predicted"/>
<dbReference type="AlphaFoldDB" id="A0A8J2HCZ3"/>
<evidence type="ECO:0000256" key="1">
    <source>
        <dbReference type="SAM" id="SignalP"/>
    </source>
</evidence>
<reference evidence="2" key="1">
    <citation type="submission" date="2021-04" db="EMBL/GenBank/DDBJ databases">
        <authorList>
            <person name="Chebbi M.A.C M."/>
        </authorList>
    </citation>
    <scope>NUCLEOTIDE SEQUENCE</scope>
</reference>
<feature type="signal peptide" evidence="1">
    <location>
        <begin position="1"/>
        <end position="18"/>
    </location>
</feature>
<keyword evidence="1" id="KW-0732">Signal</keyword>
<feature type="chain" id="PRO_5035320355" evidence="1">
    <location>
        <begin position="19"/>
        <end position="319"/>
    </location>
</feature>
<protein>
    <submittedName>
        <fullName evidence="2">Uncharacterized protein</fullName>
    </submittedName>
</protein>
<dbReference type="OrthoDB" id="7688248at2759"/>
<dbReference type="EMBL" id="CAJNRD030001119">
    <property type="protein sequence ID" value="CAG5089474.1"/>
    <property type="molecule type" value="Genomic_DNA"/>
</dbReference>
<evidence type="ECO:0000313" key="2">
    <source>
        <dbReference type="EMBL" id="CAG5089474.1"/>
    </source>
</evidence>
<gene>
    <name evidence="2" type="ORF">HICCMSTLAB_LOCUS5252</name>
</gene>
<name>A0A8J2HCZ3_COTCN</name>
<keyword evidence="3" id="KW-1185">Reference proteome</keyword>
<organism evidence="2 3">
    <name type="scientific">Cotesia congregata</name>
    <name type="common">Parasitoid wasp</name>
    <name type="synonym">Apanteles congregatus</name>
    <dbReference type="NCBI Taxonomy" id="51543"/>
    <lineage>
        <taxon>Eukaryota</taxon>
        <taxon>Metazoa</taxon>
        <taxon>Ecdysozoa</taxon>
        <taxon>Arthropoda</taxon>
        <taxon>Hexapoda</taxon>
        <taxon>Insecta</taxon>
        <taxon>Pterygota</taxon>
        <taxon>Neoptera</taxon>
        <taxon>Endopterygota</taxon>
        <taxon>Hymenoptera</taxon>
        <taxon>Apocrita</taxon>
        <taxon>Ichneumonoidea</taxon>
        <taxon>Braconidae</taxon>
        <taxon>Microgastrinae</taxon>
        <taxon>Cotesia</taxon>
    </lineage>
</organism>
<comment type="caution">
    <text evidence="2">The sequence shown here is derived from an EMBL/GenBank/DDBJ whole genome shotgun (WGS) entry which is preliminary data.</text>
</comment>
<sequence>MILSLLIVLAVQSFGVKGAHDIIMEDAVCSVFSKEYLTEPDLYVTTDNHVYVNFSIIKTFPVGTQSHFQITGATLGEYVMDFGVDVITDFCEVIREPVIVGPVANKIGFFKTDCPPSPGVYGNENIEIPMDHLPDRLVPNKYRLTWELLHKTEKLFGALEIIIEDIVYPVFNKEYLIEPDVYVNADNQVFINFTIVKSLPIETQSSFELLGASLGEYVIHTGIEQQMGLCEMIDEPVIVGPLLQMVGFRKFDCPPPPVSSIYSFSYANICLNGIYKKENIEIPMELMPDEMTPNKYLISWELMYKEEKLLVVMIYINIH</sequence>
<accession>A0A8J2HCZ3</accession>
<evidence type="ECO:0000313" key="3">
    <source>
        <dbReference type="Proteomes" id="UP000786811"/>
    </source>
</evidence>
<dbReference type="Proteomes" id="UP000786811">
    <property type="component" value="Unassembled WGS sequence"/>
</dbReference>